<evidence type="ECO:0000313" key="2">
    <source>
        <dbReference type="EMBL" id="MFN2976939.1"/>
    </source>
</evidence>
<feature type="transmembrane region" description="Helical" evidence="1">
    <location>
        <begin position="182"/>
        <end position="201"/>
    </location>
</feature>
<feature type="transmembrane region" description="Helical" evidence="1">
    <location>
        <begin position="352"/>
        <end position="368"/>
    </location>
</feature>
<accession>A0ABW9KMB6</accession>
<name>A0ABW9KMB6_9BACT</name>
<dbReference type="EMBL" id="JBJYXY010000001">
    <property type="protein sequence ID" value="MFN2976939.1"/>
    <property type="molecule type" value="Genomic_DNA"/>
</dbReference>
<keyword evidence="1" id="KW-1133">Transmembrane helix</keyword>
<feature type="transmembrane region" description="Helical" evidence="1">
    <location>
        <begin position="288"/>
        <end position="314"/>
    </location>
</feature>
<feature type="transmembrane region" description="Helical" evidence="1">
    <location>
        <begin position="155"/>
        <end position="175"/>
    </location>
</feature>
<dbReference type="RefSeq" id="WP_263414882.1">
    <property type="nucleotide sequence ID" value="NZ_BAABBH010000001.1"/>
</dbReference>
<feature type="transmembrane region" description="Helical" evidence="1">
    <location>
        <begin position="399"/>
        <end position="417"/>
    </location>
</feature>
<sequence length="589" mass="64999">MRGDIGRCAVFLLCVGAVLGVPYLFPPHSGISVSTMAGFSNRAAEVLLLVLGLGFALWTRGWGLRLQEATGEVRGRSWWIVPAVAVCLAIAASLYLWYWASNMGPYDEAIYFLDRFSNQIAGGRVYRDFLFDYGPLMYWPSWWLAKLLRIPVGHAYYLFCLLEWAAGVLLLWRVISALRARAVDRAIVFTALTLAWFASITDQGAQYTPLRFVLASACALWVHRLWELRAEPVKTARSMVPAMVAAAGSFAGLLLYSPEQGIGFAVATVLFFMVSVRRSYVALPLVAFLVWCGAVFAVAARMGWMGVLFTFAGGSFNLPLLPGYETVFLVAMLVAAACVVVCAFYEGESTRPELYLIALALAAVPAAFGRADPGHIFINSLPALLVVTLALLRLPRRRMPVVVAWGVYVCLAALSHTRQQVNVLMHSAPRLEKMPSAAELPPAGVGLRAPIRYFSYLDGQFGPKVITGRYYSFDLAFPGLAEEKIAELQQHPRDLIVVPVEYRSACEGLSPETLQRSLRGDVSNLFVPRVRPVPNVKQPLCDYISSHYVGSPYRVPREEYRVMQPRAFRVSPLTGSAAAWLQQSAPQPM</sequence>
<dbReference type="Proteomes" id="UP001634747">
    <property type="component" value="Unassembled WGS sequence"/>
</dbReference>
<feature type="transmembrane region" description="Helical" evidence="1">
    <location>
        <begin position="36"/>
        <end position="58"/>
    </location>
</feature>
<proteinExistence type="predicted"/>
<evidence type="ECO:0000313" key="3">
    <source>
        <dbReference type="Proteomes" id="UP001634747"/>
    </source>
</evidence>
<feature type="transmembrane region" description="Helical" evidence="1">
    <location>
        <begin position="374"/>
        <end position="392"/>
    </location>
</feature>
<keyword evidence="1" id="KW-0472">Membrane</keyword>
<organism evidence="2 3">
    <name type="scientific">Terriglobus aquaticus</name>
    <dbReference type="NCBI Taxonomy" id="940139"/>
    <lineage>
        <taxon>Bacteria</taxon>
        <taxon>Pseudomonadati</taxon>
        <taxon>Acidobacteriota</taxon>
        <taxon>Terriglobia</taxon>
        <taxon>Terriglobales</taxon>
        <taxon>Acidobacteriaceae</taxon>
        <taxon>Terriglobus</taxon>
    </lineage>
</organism>
<keyword evidence="1" id="KW-0812">Transmembrane</keyword>
<protein>
    <submittedName>
        <fullName evidence="2">Uncharacterized protein</fullName>
    </submittedName>
</protein>
<gene>
    <name evidence="2" type="ORF">ACK2TP_14305</name>
</gene>
<feature type="transmembrane region" description="Helical" evidence="1">
    <location>
        <begin position="326"/>
        <end position="345"/>
    </location>
</feature>
<reference evidence="2 3" key="1">
    <citation type="submission" date="2024-12" db="EMBL/GenBank/DDBJ databases">
        <authorList>
            <person name="Lee Y."/>
        </authorList>
    </citation>
    <scope>NUCLEOTIDE SEQUENCE [LARGE SCALE GENOMIC DNA]</scope>
    <source>
        <strain evidence="2 3">03SUJ4</strain>
    </source>
</reference>
<evidence type="ECO:0000256" key="1">
    <source>
        <dbReference type="SAM" id="Phobius"/>
    </source>
</evidence>
<feature type="transmembrane region" description="Helical" evidence="1">
    <location>
        <begin position="78"/>
        <end position="98"/>
    </location>
</feature>
<feature type="transmembrane region" description="Helical" evidence="1">
    <location>
        <begin position="262"/>
        <end position="281"/>
    </location>
</feature>
<keyword evidence="3" id="KW-1185">Reference proteome</keyword>
<comment type="caution">
    <text evidence="2">The sequence shown here is derived from an EMBL/GenBank/DDBJ whole genome shotgun (WGS) entry which is preliminary data.</text>
</comment>